<proteinExistence type="predicted"/>
<dbReference type="InterPro" id="IPR004155">
    <property type="entry name" value="PBS_lyase_HEAT"/>
</dbReference>
<evidence type="ECO:0000313" key="3">
    <source>
        <dbReference type="Proteomes" id="UP000612585"/>
    </source>
</evidence>
<dbReference type="InterPro" id="IPR011989">
    <property type="entry name" value="ARM-like"/>
</dbReference>
<keyword evidence="3" id="KW-1185">Reference proteome</keyword>
<comment type="caution">
    <text evidence="2">The sequence shown here is derived from an EMBL/GenBank/DDBJ whole genome shotgun (WGS) entry which is preliminary data.</text>
</comment>
<dbReference type="EMBL" id="BOPG01000001">
    <property type="protein sequence ID" value="GIJ52487.1"/>
    <property type="molecule type" value="Genomic_DNA"/>
</dbReference>
<dbReference type="Gene3D" id="1.25.10.10">
    <property type="entry name" value="Leucine-rich Repeat Variant"/>
    <property type="match status" value="2"/>
</dbReference>
<dbReference type="SUPFAM" id="SSF48371">
    <property type="entry name" value="ARM repeat"/>
    <property type="match status" value="1"/>
</dbReference>
<comment type="function">
    <text evidence="1">Catalyzes the hydroxylation of the N(6)-(4-aminobutyl)-L-lysine intermediate produced by deoxyhypusine synthase/DHPS on a critical lysine of the eukaryotic translation initiation factor 5A/eIF-5A. This is the second step of the post-translational modification of that lysine into an unusual amino acid residue named hypusine. Hypusination is unique to mature eIF-5A factor and is essential for its function.</text>
</comment>
<dbReference type="RefSeq" id="WP_203985446.1">
    <property type="nucleotide sequence ID" value="NZ_BOPG01000001.1"/>
</dbReference>
<protein>
    <recommendedName>
        <fullName evidence="4">HEAT repeat</fullName>
    </recommendedName>
</protein>
<dbReference type="Pfam" id="PF13646">
    <property type="entry name" value="HEAT_2"/>
    <property type="match status" value="2"/>
</dbReference>
<accession>A0A8J3YXH3</accession>
<organism evidence="2 3">
    <name type="scientific">Virgisporangium aurantiacum</name>
    <dbReference type="NCBI Taxonomy" id="175570"/>
    <lineage>
        <taxon>Bacteria</taxon>
        <taxon>Bacillati</taxon>
        <taxon>Actinomycetota</taxon>
        <taxon>Actinomycetes</taxon>
        <taxon>Micromonosporales</taxon>
        <taxon>Micromonosporaceae</taxon>
        <taxon>Virgisporangium</taxon>
    </lineage>
</organism>
<dbReference type="PANTHER" id="PTHR12697:SF5">
    <property type="entry name" value="DEOXYHYPUSINE HYDROXYLASE"/>
    <property type="match status" value="1"/>
</dbReference>
<gene>
    <name evidence="2" type="ORF">Vau01_000030</name>
</gene>
<sequence>MTLAHAAAIALAALMAAALLFGAITVLGRVTKRQLTARRARLAAPARKLLVRLTAGDDDETLLDQLVAVDQRTWNAVEPAAVGMLGKVRGEAHTSLVTVFKRRGAGDRALRELTARGPVTRARAAEVLGNLGDPASVPALCTLLRDRDPDVRVVAARSLGRIADPAAAIPLLDSLDGRNAVPPQIAAHALVRLGLGAQAAFSAGMLHHSELVRATALEVLGLIGAVGAAKQVEFALRSDLSLEVRVRAARTLGRLGPRSALAPLLEAVEPGHAKQLRAEAAKALGELGAPAAAQPLAALLADDEYEVAHESARALLKLGVAGRSELEKAVDEADDEPLNAETPGGHAREALSAAHLAELRKDALAGAAR</sequence>
<dbReference type="SMART" id="SM00567">
    <property type="entry name" value="EZ_HEAT"/>
    <property type="match status" value="5"/>
</dbReference>
<dbReference type="PROSITE" id="PS50077">
    <property type="entry name" value="HEAT_REPEAT"/>
    <property type="match status" value="1"/>
</dbReference>
<dbReference type="PANTHER" id="PTHR12697">
    <property type="entry name" value="PBS LYASE HEAT-LIKE PROTEIN"/>
    <property type="match status" value="1"/>
</dbReference>
<evidence type="ECO:0000256" key="1">
    <source>
        <dbReference type="ARBA" id="ARBA00045876"/>
    </source>
</evidence>
<reference evidence="2" key="1">
    <citation type="submission" date="2021-01" db="EMBL/GenBank/DDBJ databases">
        <title>Whole genome shotgun sequence of Virgisporangium aurantiacum NBRC 16421.</title>
        <authorList>
            <person name="Komaki H."/>
            <person name="Tamura T."/>
        </authorList>
    </citation>
    <scope>NUCLEOTIDE SEQUENCE</scope>
    <source>
        <strain evidence="2">NBRC 16421</strain>
    </source>
</reference>
<name>A0A8J3YXH3_9ACTN</name>
<dbReference type="InterPro" id="IPR016024">
    <property type="entry name" value="ARM-type_fold"/>
</dbReference>
<dbReference type="InterPro" id="IPR021133">
    <property type="entry name" value="HEAT_type_2"/>
</dbReference>
<dbReference type="Proteomes" id="UP000612585">
    <property type="component" value="Unassembled WGS sequence"/>
</dbReference>
<evidence type="ECO:0008006" key="4">
    <source>
        <dbReference type="Google" id="ProtNLM"/>
    </source>
</evidence>
<dbReference type="GO" id="GO:0016491">
    <property type="term" value="F:oxidoreductase activity"/>
    <property type="evidence" value="ECO:0007669"/>
    <property type="project" value="TreeGrafter"/>
</dbReference>
<dbReference type="AlphaFoldDB" id="A0A8J3YXH3"/>
<evidence type="ECO:0000313" key="2">
    <source>
        <dbReference type="EMBL" id="GIJ52487.1"/>
    </source>
</evidence>